<dbReference type="SMART" id="SM00724">
    <property type="entry name" value="TLC"/>
    <property type="match status" value="1"/>
</dbReference>
<dbReference type="InterPro" id="IPR050846">
    <property type="entry name" value="TLCD"/>
</dbReference>
<dbReference type="OrthoDB" id="10266980at2759"/>
<keyword evidence="4 5" id="KW-0472">Membrane</keyword>
<protein>
    <recommendedName>
        <fullName evidence="7">TLC domain-containing protein</fullName>
    </recommendedName>
</protein>
<evidence type="ECO:0000313" key="8">
    <source>
        <dbReference type="EMBL" id="CAF0979652.1"/>
    </source>
</evidence>
<dbReference type="Pfam" id="PF03798">
    <property type="entry name" value="TRAM_LAG1_CLN8"/>
    <property type="match status" value="1"/>
</dbReference>
<keyword evidence="10" id="KW-1185">Reference proteome</keyword>
<dbReference type="InterPro" id="IPR006634">
    <property type="entry name" value="TLC-dom"/>
</dbReference>
<dbReference type="GO" id="GO:0055088">
    <property type="term" value="P:lipid homeostasis"/>
    <property type="evidence" value="ECO:0007669"/>
    <property type="project" value="TreeGrafter"/>
</dbReference>
<evidence type="ECO:0000313" key="10">
    <source>
        <dbReference type="Proteomes" id="UP000663828"/>
    </source>
</evidence>
<sequence length="247" mass="27652">MTVDDHVRFEYLGNTPSSDVPRFFLIFLSLVIHAIFFAVLPNTLTALKKSYIVSTLHAVICVISVINRIDGGGVYGTGDEIMAYSIAYSLGYFIYDFLLMLYEESVRTPSALVHHVIVLIGLTSGITNGICHTCHFYLLAEELSTIPLNLKAIYHDRARLHDFFGYLFIFTFFLSRIIYGSIVCGYAFRGAPTFLRAAMNAGDYSSFVIGILQAGLCILTRVLNVYWSMLILRKVCSSSKSKKMKTS</sequence>
<feature type="transmembrane region" description="Helical" evidence="6">
    <location>
        <begin position="51"/>
        <end position="69"/>
    </location>
</feature>
<evidence type="ECO:0000259" key="7">
    <source>
        <dbReference type="PROSITE" id="PS50922"/>
    </source>
</evidence>
<gene>
    <name evidence="8" type="ORF">EDS130_LOCUS13803</name>
    <name evidence="9" type="ORF">XAT740_LOCUS37447</name>
</gene>
<dbReference type="PANTHER" id="PTHR13439">
    <property type="entry name" value="CT120 PROTEIN"/>
    <property type="match status" value="1"/>
</dbReference>
<evidence type="ECO:0000313" key="11">
    <source>
        <dbReference type="Proteomes" id="UP000663852"/>
    </source>
</evidence>
<dbReference type="EMBL" id="CAJNOJ010000055">
    <property type="protein sequence ID" value="CAF0979652.1"/>
    <property type="molecule type" value="Genomic_DNA"/>
</dbReference>
<keyword evidence="3 6" id="KW-1133">Transmembrane helix</keyword>
<evidence type="ECO:0000256" key="6">
    <source>
        <dbReference type="SAM" id="Phobius"/>
    </source>
</evidence>
<feature type="domain" description="TLC" evidence="7">
    <location>
        <begin position="43"/>
        <end position="240"/>
    </location>
</feature>
<evidence type="ECO:0000256" key="2">
    <source>
        <dbReference type="ARBA" id="ARBA00022692"/>
    </source>
</evidence>
<name>A0A814F3D2_ADIRI</name>
<comment type="caution">
    <text evidence="8">The sequence shown here is derived from an EMBL/GenBank/DDBJ whole genome shotgun (WGS) entry which is preliminary data.</text>
</comment>
<dbReference type="GO" id="GO:0016020">
    <property type="term" value="C:membrane"/>
    <property type="evidence" value="ECO:0007669"/>
    <property type="project" value="UniProtKB-SubCell"/>
</dbReference>
<dbReference type="PROSITE" id="PS50922">
    <property type="entry name" value="TLC"/>
    <property type="match status" value="1"/>
</dbReference>
<feature type="transmembrane region" description="Helical" evidence="6">
    <location>
        <begin position="208"/>
        <end position="232"/>
    </location>
</feature>
<evidence type="ECO:0000256" key="4">
    <source>
        <dbReference type="ARBA" id="ARBA00023136"/>
    </source>
</evidence>
<accession>A0A814F3D2</accession>
<dbReference type="EMBL" id="CAJNOR010003935">
    <property type="protein sequence ID" value="CAF1461263.1"/>
    <property type="molecule type" value="Genomic_DNA"/>
</dbReference>
<evidence type="ECO:0000313" key="9">
    <source>
        <dbReference type="EMBL" id="CAF1461263.1"/>
    </source>
</evidence>
<proteinExistence type="predicted"/>
<evidence type="ECO:0000256" key="1">
    <source>
        <dbReference type="ARBA" id="ARBA00004141"/>
    </source>
</evidence>
<dbReference type="AlphaFoldDB" id="A0A814F3D2"/>
<evidence type="ECO:0000256" key="5">
    <source>
        <dbReference type="PROSITE-ProRule" id="PRU00205"/>
    </source>
</evidence>
<comment type="subcellular location">
    <subcellularLocation>
        <location evidence="1">Membrane</location>
        <topology evidence="1">Multi-pass membrane protein</topology>
    </subcellularLocation>
</comment>
<organism evidence="8 11">
    <name type="scientific">Adineta ricciae</name>
    <name type="common">Rotifer</name>
    <dbReference type="NCBI Taxonomy" id="249248"/>
    <lineage>
        <taxon>Eukaryota</taxon>
        <taxon>Metazoa</taxon>
        <taxon>Spiralia</taxon>
        <taxon>Gnathifera</taxon>
        <taxon>Rotifera</taxon>
        <taxon>Eurotatoria</taxon>
        <taxon>Bdelloidea</taxon>
        <taxon>Adinetida</taxon>
        <taxon>Adinetidae</taxon>
        <taxon>Adineta</taxon>
    </lineage>
</organism>
<feature type="transmembrane region" description="Helical" evidence="6">
    <location>
        <begin position="81"/>
        <end position="102"/>
    </location>
</feature>
<feature type="transmembrane region" description="Helical" evidence="6">
    <location>
        <begin position="20"/>
        <end position="39"/>
    </location>
</feature>
<dbReference type="Proteomes" id="UP000663852">
    <property type="component" value="Unassembled WGS sequence"/>
</dbReference>
<dbReference type="Proteomes" id="UP000663828">
    <property type="component" value="Unassembled WGS sequence"/>
</dbReference>
<feature type="transmembrane region" description="Helical" evidence="6">
    <location>
        <begin position="163"/>
        <end position="188"/>
    </location>
</feature>
<dbReference type="PANTHER" id="PTHR13439:SF72">
    <property type="entry name" value="TLC DOMAIN-CONTAINING PROTEIN"/>
    <property type="match status" value="1"/>
</dbReference>
<evidence type="ECO:0000256" key="3">
    <source>
        <dbReference type="ARBA" id="ARBA00022989"/>
    </source>
</evidence>
<keyword evidence="2 5" id="KW-0812">Transmembrane</keyword>
<reference evidence="8" key="1">
    <citation type="submission" date="2021-02" db="EMBL/GenBank/DDBJ databases">
        <authorList>
            <person name="Nowell W R."/>
        </authorList>
    </citation>
    <scope>NUCLEOTIDE SEQUENCE</scope>
</reference>
<dbReference type="GO" id="GO:0005783">
    <property type="term" value="C:endoplasmic reticulum"/>
    <property type="evidence" value="ECO:0007669"/>
    <property type="project" value="TreeGrafter"/>
</dbReference>